<gene>
    <name evidence="1" type="ORF">ENQ20_13445</name>
</gene>
<dbReference type="EMBL" id="DSMG01000135">
    <property type="protein sequence ID" value="HDX32472.1"/>
    <property type="molecule type" value="Genomic_DNA"/>
</dbReference>
<protein>
    <recommendedName>
        <fullName evidence="2">DUF2169 domain-containing protein</fullName>
    </recommendedName>
</protein>
<evidence type="ECO:0008006" key="2">
    <source>
        <dbReference type="Google" id="ProtNLM"/>
    </source>
</evidence>
<comment type="caution">
    <text evidence="1">The sequence shown here is derived from an EMBL/GenBank/DDBJ whole genome shotgun (WGS) entry which is preliminary data.</text>
</comment>
<sequence length="362" mass="40937">MGTALFINPFCIDIDPMERLLLVNFEQDPDTTYTGFEPQVFNDPINGRGHLVIGWRRDGRIDVFHQPGLHLDADKYDIAGKGLAHMMERELAGATYEVNDFGAQAHYEFEDIHNRPVEIHINEQNPKARKPFGLLAPMGAAAETPSALPLALLHDFCFVRKRHTTFEISIAGKRHQPDVLPMPMDFTWMYFTRYSPRPLIATLNPAFDGKLESVEVARGQAEVRAGDHMLALDWTAAGPAICCITRPNPIHPIELRFTPAFPCLGTLEDGTYHGGSFEIEGHPSTGRIGGRYTVTKANARIEITMIPTQGWLPRPTKASLRFLYTVARVFRTWPTTYEWTACIQEQETGAYTMRSAWRRIRQ</sequence>
<accession>A0A7C1FGL3</accession>
<evidence type="ECO:0000313" key="1">
    <source>
        <dbReference type="EMBL" id="HDX32472.1"/>
    </source>
</evidence>
<reference evidence="1" key="1">
    <citation type="journal article" date="2020" name="mSystems">
        <title>Genome- and Community-Level Interaction Insights into Carbon Utilization and Element Cycling Functions of Hydrothermarchaeota in Hydrothermal Sediment.</title>
        <authorList>
            <person name="Zhou Z."/>
            <person name="Liu Y."/>
            <person name="Xu W."/>
            <person name="Pan J."/>
            <person name="Luo Z.H."/>
            <person name="Li M."/>
        </authorList>
    </citation>
    <scope>NUCLEOTIDE SEQUENCE [LARGE SCALE GENOMIC DNA]</scope>
    <source>
        <strain evidence="1">SpSt-289</strain>
    </source>
</reference>
<name>A0A7C1FGL3_9CHLR</name>
<dbReference type="AlphaFoldDB" id="A0A7C1FGL3"/>
<proteinExistence type="predicted"/>
<organism evidence="1">
    <name type="scientific">Caldilinea aerophila</name>
    <dbReference type="NCBI Taxonomy" id="133453"/>
    <lineage>
        <taxon>Bacteria</taxon>
        <taxon>Bacillati</taxon>
        <taxon>Chloroflexota</taxon>
        <taxon>Caldilineae</taxon>
        <taxon>Caldilineales</taxon>
        <taxon>Caldilineaceae</taxon>
        <taxon>Caldilinea</taxon>
    </lineage>
</organism>